<name>A0A9P9YH63_9MUSC</name>
<dbReference type="EMBL" id="JAMKOV010000019">
    <property type="protein sequence ID" value="KAI8036479.1"/>
    <property type="molecule type" value="Genomic_DNA"/>
</dbReference>
<keyword evidence="2" id="KW-1185">Reference proteome</keyword>
<evidence type="ECO:0000313" key="1">
    <source>
        <dbReference type="EMBL" id="KAI8036479.1"/>
    </source>
</evidence>
<accession>A0A9P9YH63</accession>
<sequence>MCLIPLSCDNATPTCEWHEQLIWVCFLLHFGKSKRNYLKLMNMSKFTRLCNAQQDILNATFAICQLGRQGREADCVVMTGLFYARDPAVMHCGQGSAYIWELFYARDPAVMHCGTASRNCSVRSRFQ</sequence>
<dbReference type="AlphaFoldDB" id="A0A9P9YH63"/>
<dbReference type="Proteomes" id="UP001059596">
    <property type="component" value="Unassembled WGS sequence"/>
</dbReference>
<comment type="caution">
    <text evidence="1">The sequence shown here is derived from an EMBL/GenBank/DDBJ whole genome shotgun (WGS) entry which is preliminary data.</text>
</comment>
<gene>
    <name evidence="1" type="ORF">M5D96_010785</name>
</gene>
<organism evidence="1 2">
    <name type="scientific">Drosophila gunungcola</name>
    <name type="common">fruit fly</name>
    <dbReference type="NCBI Taxonomy" id="103775"/>
    <lineage>
        <taxon>Eukaryota</taxon>
        <taxon>Metazoa</taxon>
        <taxon>Ecdysozoa</taxon>
        <taxon>Arthropoda</taxon>
        <taxon>Hexapoda</taxon>
        <taxon>Insecta</taxon>
        <taxon>Pterygota</taxon>
        <taxon>Neoptera</taxon>
        <taxon>Endopterygota</taxon>
        <taxon>Diptera</taxon>
        <taxon>Brachycera</taxon>
        <taxon>Muscomorpha</taxon>
        <taxon>Ephydroidea</taxon>
        <taxon>Drosophilidae</taxon>
        <taxon>Drosophila</taxon>
        <taxon>Sophophora</taxon>
    </lineage>
</organism>
<protein>
    <submittedName>
        <fullName evidence="1">Uncharacterized protein</fullName>
    </submittedName>
</protein>
<reference evidence="1" key="1">
    <citation type="journal article" date="2023" name="Genome Biol. Evol.">
        <title>Long-read-based Genome Assembly of Drosophila gunungcola Reveals Fewer Chemosensory Genes in Flower-breeding Species.</title>
        <authorList>
            <person name="Negi A."/>
            <person name="Liao B.Y."/>
            <person name="Yeh S.D."/>
        </authorList>
    </citation>
    <scope>NUCLEOTIDE SEQUENCE</scope>
    <source>
        <strain evidence="1">Sukarami</strain>
    </source>
</reference>
<proteinExistence type="predicted"/>
<evidence type="ECO:0000313" key="2">
    <source>
        <dbReference type="Proteomes" id="UP001059596"/>
    </source>
</evidence>